<dbReference type="EMBL" id="GBXM01038618">
    <property type="protein sequence ID" value="JAH69959.1"/>
    <property type="molecule type" value="Transcribed_RNA"/>
</dbReference>
<proteinExistence type="predicted"/>
<organism evidence="1">
    <name type="scientific">Anguilla anguilla</name>
    <name type="common">European freshwater eel</name>
    <name type="synonym">Muraena anguilla</name>
    <dbReference type="NCBI Taxonomy" id="7936"/>
    <lineage>
        <taxon>Eukaryota</taxon>
        <taxon>Metazoa</taxon>
        <taxon>Chordata</taxon>
        <taxon>Craniata</taxon>
        <taxon>Vertebrata</taxon>
        <taxon>Euteleostomi</taxon>
        <taxon>Actinopterygii</taxon>
        <taxon>Neopterygii</taxon>
        <taxon>Teleostei</taxon>
        <taxon>Anguilliformes</taxon>
        <taxon>Anguillidae</taxon>
        <taxon>Anguilla</taxon>
    </lineage>
</organism>
<accession>A0A0E9UVQ0</accession>
<dbReference type="AlphaFoldDB" id="A0A0E9UVQ0"/>
<protein>
    <submittedName>
        <fullName evidence="1">Uncharacterized protein</fullName>
    </submittedName>
</protein>
<reference evidence="1" key="2">
    <citation type="journal article" date="2015" name="Fish Shellfish Immunol.">
        <title>Early steps in the European eel (Anguilla anguilla)-Vibrio vulnificus interaction in the gills: Role of the RtxA13 toxin.</title>
        <authorList>
            <person name="Callol A."/>
            <person name="Pajuelo D."/>
            <person name="Ebbesson L."/>
            <person name="Teles M."/>
            <person name="MacKenzie S."/>
            <person name="Amaro C."/>
        </authorList>
    </citation>
    <scope>NUCLEOTIDE SEQUENCE</scope>
</reference>
<evidence type="ECO:0000313" key="1">
    <source>
        <dbReference type="EMBL" id="JAH69959.1"/>
    </source>
</evidence>
<name>A0A0E9UVQ0_ANGAN</name>
<reference evidence="1" key="1">
    <citation type="submission" date="2014-11" db="EMBL/GenBank/DDBJ databases">
        <authorList>
            <person name="Amaro Gonzalez C."/>
        </authorList>
    </citation>
    <scope>NUCLEOTIDE SEQUENCE</scope>
</reference>
<sequence>MDGFLCVLLEGVFHSHTSFSSPLEHNERWEISEALIDVNTAPNHSWPPNAWN</sequence>